<evidence type="ECO:0000256" key="5">
    <source>
        <dbReference type="SAM" id="Phobius"/>
    </source>
</evidence>
<evidence type="ECO:0000256" key="3">
    <source>
        <dbReference type="ARBA" id="ARBA00022989"/>
    </source>
</evidence>
<dbReference type="GO" id="GO:0016746">
    <property type="term" value="F:acyltransferase activity"/>
    <property type="evidence" value="ECO:0007669"/>
    <property type="project" value="TreeGrafter"/>
</dbReference>
<sequence>GLFKKFVLADLISSYTIAELPAGDTGVMELWLGLFAYSLYIYWDFSGYTDIALGVGRCIGLQLPENFDRPYSKSNLTDFWNSWHMSFSFWLRDYVFAPTNLAIGRRWLLPPMFAAVPALLLTMLLCGLWHGYAAGFLIWGMHHGVGLSGHRIYQRWIQKRLGRKRYRQLSKRRAYQRLGQLVTFIYVSVGWCWFVWPVDRALVGLARMVGLN</sequence>
<dbReference type="Pfam" id="PF03062">
    <property type="entry name" value="MBOAT"/>
    <property type="match status" value="1"/>
</dbReference>
<feature type="transmembrane region" description="Helical" evidence="5">
    <location>
        <begin position="136"/>
        <end position="153"/>
    </location>
</feature>
<evidence type="ECO:0000256" key="4">
    <source>
        <dbReference type="ARBA" id="ARBA00023136"/>
    </source>
</evidence>
<dbReference type="GO" id="GO:0016020">
    <property type="term" value="C:membrane"/>
    <property type="evidence" value="ECO:0007669"/>
    <property type="project" value="UniProtKB-SubCell"/>
</dbReference>
<evidence type="ECO:0000256" key="1">
    <source>
        <dbReference type="ARBA" id="ARBA00004141"/>
    </source>
</evidence>
<proteinExistence type="predicted"/>
<keyword evidence="4 5" id="KW-0472">Membrane</keyword>
<protein>
    <recommendedName>
        <fullName evidence="7">MBOAT family protein</fullName>
    </recommendedName>
</protein>
<evidence type="ECO:0000313" key="6">
    <source>
        <dbReference type="EMBL" id="SVD57583.1"/>
    </source>
</evidence>
<organism evidence="6">
    <name type="scientific">marine metagenome</name>
    <dbReference type="NCBI Taxonomy" id="408172"/>
    <lineage>
        <taxon>unclassified sequences</taxon>
        <taxon>metagenomes</taxon>
        <taxon>ecological metagenomes</taxon>
    </lineage>
</organism>
<feature type="transmembrane region" description="Helical" evidence="5">
    <location>
        <begin position="174"/>
        <end position="196"/>
    </location>
</feature>
<keyword evidence="2 5" id="KW-0812">Transmembrane</keyword>
<dbReference type="InterPro" id="IPR004299">
    <property type="entry name" value="MBOAT_fam"/>
</dbReference>
<accession>A0A382WFL5</accession>
<evidence type="ECO:0000256" key="2">
    <source>
        <dbReference type="ARBA" id="ARBA00022692"/>
    </source>
</evidence>
<name>A0A382WFL5_9ZZZZ</name>
<evidence type="ECO:0008006" key="7">
    <source>
        <dbReference type="Google" id="ProtNLM"/>
    </source>
</evidence>
<dbReference type="AlphaFoldDB" id="A0A382WFL5"/>
<feature type="transmembrane region" description="Helical" evidence="5">
    <location>
        <begin position="107"/>
        <end position="130"/>
    </location>
</feature>
<gene>
    <name evidence="6" type="ORF">METZ01_LOCUS410437</name>
</gene>
<comment type="subcellular location">
    <subcellularLocation>
        <location evidence="1">Membrane</location>
        <topology evidence="1">Multi-pass membrane protein</topology>
    </subcellularLocation>
</comment>
<keyword evidence="3 5" id="KW-1133">Transmembrane helix</keyword>
<dbReference type="PANTHER" id="PTHR13285">
    <property type="entry name" value="ACYLTRANSFERASE"/>
    <property type="match status" value="1"/>
</dbReference>
<feature type="non-terminal residue" evidence="6">
    <location>
        <position position="1"/>
    </location>
</feature>
<dbReference type="InterPro" id="IPR051085">
    <property type="entry name" value="MB_O-acyltransferase"/>
</dbReference>
<reference evidence="6" key="1">
    <citation type="submission" date="2018-05" db="EMBL/GenBank/DDBJ databases">
        <authorList>
            <person name="Lanie J.A."/>
            <person name="Ng W.-L."/>
            <person name="Kazmierczak K.M."/>
            <person name="Andrzejewski T.M."/>
            <person name="Davidsen T.M."/>
            <person name="Wayne K.J."/>
            <person name="Tettelin H."/>
            <person name="Glass J.I."/>
            <person name="Rusch D."/>
            <person name="Podicherti R."/>
            <person name="Tsui H.-C.T."/>
            <person name="Winkler M.E."/>
        </authorList>
    </citation>
    <scope>NUCLEOTIDE SEQUENCE</scope>
</reference>
<dbReference type="PANTHER" id="PTHR13285:SF23">
    <property type="entry name" value="TEICHOIC ACID D-ALANYLTRANSFERASE"/>
    <property type="match status" value="1"/>
</dbReference>
<dbReference type="EMBL" id="UINC01159482">
    <property type="protein sequence ID" value="SVD57583.1"/>
    <property type="molecule type" value="Genomic_DNA"/>
</dbReference>